<reference evidence="2" key="1">
    <citation type="journal article" date="2014" name="Front. Microbiol.">
        <title>High frequency of phylogenetically diverse reductive dehalogenase-homologous genes in deep subseafloor sedimentary metagenomes.</title>
        <authorList>
            <person name="Kawai M."/>
            <person name="Futagami T."/>
            <person name="Toyoda A."/>
            <person name="Takaki Y."/>
            <person name="Nishi S."/>
            <person name="Hori S."/>
            <person name="Arai W."/>
            <person name="Tsubouchi T."/>
            <person name="Morono Y."/>
            <person name="Uchiyama I."/>
            <person name="Ito T."/>
            <person name="Fujiyama A."/>
            <person name="Inagaki F."/>
            <person name="Takami H."/>
        </authorList>
    </citation>
    <scope>NUCLEOTIDE SEQUENCE</scope>
    <source>
        <strain evidence="2">Expedition CK06-06</strain>
    </source>
</reference>
<organism evidence="2">
    <name type="scientific">marine sediment metagenome</name>
    <dbReference type="NCBI Taxonomy" id="412755"/>
    <lineage>
        <taxon>unclassified sequences</taxon>
        <taxon>metagenomes</taxon>
        <taxon>ecological metagenomes</taxon>
    </lineage>
</organism>
<proteinExistence type="predicted"/>
<comment type="caution">
    <text evidence="2">The sequence shown here is derived from an EMBL/GenBank/DDBJ whole genome shotgun (WGS) entry which is preliminary data.</text>
</comment>
<keyword evidence="1" id="KW-0175">Coiled coil</keyword>
<feature type="coiled-coil region" evidence="1">
    <location>
        <begin position="28"/>
        <end position="58"/>
    </location>
</feature>
<dbReference type="AlphaFoldDB" id="X1JM96"/>
<evidence type="ECO:0000256" key="1">
    <source>
        <dbReference type="SAM" id="Coils"/>
    </source>
</evidence>
<evidence type="ECO:0000313" key="2">
    <source>
        <dbReference type="EMBL" id="GAH82560.1"/>
    </source>
</evidence>
<sequence length="61" mass="7197">MSEKKTLEIIDDTLRSVSENFQKFIEVLETAKNELIVLEKDKEELSREKELLEGEKDQLED</sequence>
<gene>
    <name evidence="2" type="ORF">S03H2_55722</name>
</gene>
<feature type="non-terminal residue" evidence="2">
    <location>
        <position position="61"/>
    </location>
</feature>
<name>X1JM96_9ZZZZ</name>
<protein>
    <submittedName>
        <fullName evidence="2">Uncharacterized protein</fullName>
    </submittedName>
</protein>
<dbReference type="EMBL" id="BARU01035617">
    <property type="protein sequence ID" value="GAH82560.1"/>
    <property type="molecule type" value="Genomic_DNA"/>
</dbReference>
<accession>X1JM96</accession>